<dbReference type="InterPro" id="IPR003737">
    <property type="entry name" value="GlcNAc_PI_deacetylase-related"/>
</dbReference>
<dbReference type="InterPro" id="IPR024078">
    <property type="entry name" value="LmbE-like_dom_sf"/>
</dbReference>
<keyword evidence="2" id="KW-1185">Reference proteome</keyword>
<name>A0A285UBJ4_9STAP</name>
<dbReference type="RefSeq" id="WP_097038020.1">
    <property type="nucleotide sequence ID" value="NZ_OBQF01000001.1"/>
</dbReference>
<organism evidence="1 2">
    <name type="scientific">Salinicoccus kekensis</name>
    <dbReference type="NCBI Taxonomy" id="714307"/>
    <lineage>
        <taxon>Bacteria</taxon>
        <taxon>Bacillati</taxon>
        <taxon>Bacillota</taxon>
        <taxon>Bacilli</taxon>
        <taxon>Bacillales</taxon>
        <taxon>Staphylococcaceae</taxon>
        <taxon>Salinicoccus</taxon>
    </lineage>
</organism>
<dbReference type="PANTHER" id="PTHR12993">
    <property type="entry name" value="N-ACETYLGLUCOSAMINYL-PHOSPHATIDYLINOSITOL DE-N-ACETYLASE-RELATED"/>
    <property type="match status" value="1"/>
</dbReference>
<dbReference type="Gene3D" id="3.40.50.10320">
    <property type="entry name" value="LmbE-like"/>
    <property type="match status" value="1"/>
</dbReference>
<accession>A0A285UBJ4</accession>
<dbReference type="EMBL" id="OBQF01000001">
    <property type="protein sequence ID" value="SOC37681.1"/>
    <property type="molecule type" value="Genomic_DNA"/>
</dbReference>
<dbReference type="OrthoDB" id="9790023at2"/>
<dbReference type="PANTHER" id="PTHR12993:SF11">
    <property type="entry name" value="N-ACETYLGLUCOSAMINYL-PHOSPHATIDYLINOSITOL DE-N-ACETYLASE"/>
    <property type="match status" value="1"/>
</dbReference>
<sequence length="221" mass="25121">MKILVFAPHNDDEVLGVGGTIAKYVKAGHSVYVCEVTSTPDPEWTKDLRVEAKAAHDFLGIEETYFLDLPMIGLRHHDTADFNGRVHDVVQQVSPNIVFVPHKGDMNFDHAEVTYSAMVALRPFNVSDLKEILAYETLSETEWNTPTVDNVFMPNVFYDITDTIEDKLKAMEYYESELKQYPHPRSLEAIRALSMYRGSTINVAHAEAFMLIRAVRKQVVE</sequence>
<evidence type="ECO:0000313" key="2">
    <source>
        <dbReference type="Proteomes" id="UP000219412"/>
    </source>
</evidence>
<reference evidence="2" key="1">
    <citation type="submission" date="2017-08" db="EMBL/GenBank/DDBJ databases">
        <authorList>
            <person name="Varghese N."/>
            <person name="Submissions S."/>
        </authorList>
    </citation>
    <scope>NUCLEOTIDE SEQUENCE [LARGE SCALE GENOMIC DNA]</scope>
    <source>
        <strain evidence="2">DSM 23173</strain>
    </source>
</reference>
<dbReference type="AlphaFoldDB" id="A0A285UBJ4"/>
<dbReference type="Proteomes" id="UP000219412">
    <property type="component" value="Unassembled WGS sequence"/>
</dbReference>
<evidence type="ECO:0000313" key="1">
    <source>
        <dbReference type="EMBL" id="SOC37681.1"/>
    </source>
</evidence>
<dbReference type="SUPFAM" id="SSF102588">
    <property type="entry name" value="LmbE-like"/>
    <property type="match status" value="1"/>
</dbReference>
<dbReference type="GO" id="GO:0016811">
    <property type="term" value="F:hydrolase activity, acting on carbon-nitrogen (but not peptide) bonds, in linear amides"/>
    <property type="evidence" value="ECO:0007669"/>
    <property type="project" value="TreeGrafter"/>
</dbReference>
<proteinExistence type="predicted"/>
<protein>
    <submittedName>
        <fullName evidence="1">LmbE family N-acetylglucosaminyl deacetylase</fullName>
    </submittedName>
</protein>
<gene>
    <name evidence="1" type="ORF">SAMN05878391_0051</name>
</gene>
<dbReference type="Pfam" id="PF02585">
    <property type="entry name" value="PIG-L"/>
    <property type="match status" value="1"/>
</dbReference>